<protein>
    <submittedName>
        <fullName evidence="1">Type VI secretion system baseplate subunit TssG</fullName>
    </submittedName>
</protein>
<dbReference type="EMBL" id="QDDL01000006">
    <property type="protein sequence ID" value="PVZ67689.1"/>
    <property type="molecule type" value="Genomic_DNA"/>
</dbReference>
<reference evidence="1 2" key="1">
    <citation type="submission" date="2018-04" db="EMBL/GenBank/DDBJ databases">
        <title>Thalassorhabdus spongiae gen. nov., sp. nov., isolated from a marine sponge in South-West Iceland.</title>
        <authorList>
            <person name="Knobloch S."/>
            <person name="Daussin A."/>
            <person name="Johannsson R."/>
            <person name="Marteinsson V.T."/>
        </authorList>
    </citation>
    <scope>NUCLEOTIDE SEQUENCE [LARGE SCALE GENOMIC DNA]</scope>
    <source>
        <strain evidence="1 2">Hp12</strain>
    </source>
</reference>
<evidence type="ECO:0000313" key="2">
    <source>
        <dbReference type="Proteomes" id="UP000244906"/>
    </source>
</evidence>
<organism evidence="1 2">
    <name type="scientific">Pelagibaculum spongiae</name>
    <dbReference type="NCBI Taxonomy" id="2080658"/>
    <lineage>
        <taxon>Bacteria</taxon>
        <taxon>Pseudomonadati</taxon>
        <taxon>Pseudomonadota</taxon>
        <taxon>Gammaproteobacteria</taxon>
        <taxon>Oceanospirillales</taxon>
        <taxon>Pelagibaculum</taxon>
    </lineage>
</organism>
<comment type="caution">
    <text evidence="1">The sequence shown here is derived from an EMBL/GenBank/DDBJ whole genome shotgun (WGS) entry which is preliminary data.</text>
</comment>
<sequence length="337" mass="38064">MASESRQKRSPIDFFDEISQAPWEFGFYQTVRDIEAVSADKPRLGNAVMLSDEPIRLGQTPSLSFAPAALSGFSKANQFRAVPRLDVNFQGLLGPNGPMPLHITEYVYQRERHHNDSTLRNFLNIFNHRLLSLFYRAWANTEPVCNADRDDDRFRKYIGAFLGISLDTMTHRDNLDDNVKLSNAANFSNPTKTTDGLSNICANFLQAPVNIVEYVGHWLELPEEGYTVLSEVNIGCDLGKTAVLGANVWDRHSKFAIEIGPLDYSEYKDLLPTNPVFTALTDLIKNYIGFEFLWEARLIIKSSQIPELKLSGRQGLGWNCWVGDPGDKDRMDLALQL</sequence>
<dbReference type="Proteomes" id="UP000244906">
    <property type="component" value="Unassembled WGS sequence"/>
</dbReference>
<name>A0A2V1GZY6_9GAMM</name>
<dbReference type="PANTHER" id="PTHR35564:SF4">
    <property type="entry name" value="CYTOPLASMIC PROTEIN"/>
    <property type="match status" value="1"/>
</dbReference>
<dbReference type="AlphaFoldDB" id="A0A2V1GZY6"/>
<dbReference type="Pfam" id="PF06996">
    <property type="entry name" value="T6SS_TssG"/>
    <property type="match status" value="1"/>
</dbReference>
<dbReference type="NCBIfam" id="TIGR03347">
    <property type="entry name" value="VI_chp_1"/>
    <property type="match status" value="1"/>
</dbReference>
<proteinExistence type="predicted"/>
<keyword evidence="2" id="KW-1185">Reference proteome</keyword>
<gene>
    <name evidence="1" type="primary">tssG</name>
    <name evidence="1" type="ORF">DC094_14740</name>
</gene>
<dbReference type="RefSeq" id="WP_116687885.1">
    <property type="nucleotide sequence ID" value="NZ_CAWNYD010000006.1"/>
</dbReference>
<accession>A0A2V1GZY6</accession>
<evidence type="ECO:0000313" key="1">
    <source>
        <dbReference type="EMBL" id="PVZ67689.1"/>
    </source>
</evidence>
<dbReference type="InterPro" id="IPR010732">
    <property type="entry name" value="T6SS_TssG-like"/>
</dbReference>
<dbReference type="PANTHER" id="PTHR35564">
    <property type="match status" value="1"/>
</dbReference>
<dbReference type="OrthoDB" id="1523296at2"/>